<dbReference type="InterPro" id="IPR007278">
    <property type="entry name" value="DUF397"/>
</dbReference>
<organism evidence="3 4">
    <name type="scientific">Pseudonocardia humida</name>
    <dbReference type="NCBI Taxonomy" id="2800819"/>
    <lineage>
        <taxon>Bacteria</taxon>
        <taxon>Bacillati</taxon>
        <taxon>Actinomycetota</taxon>
        <taxon>Actinomycetes</taxon>
        <taxon>Pseudonocardiales</taxon>
        <taxon>Pseudonocardiaceae</taxon>
        <taxon>Pseudonocardia</taxon>
    </lineage>
</organism>
<dbReference type="EMBL" id="JAGSOV010000009">
    <property type="protein sequence ID" value="MCO1653954.1"/>
    <property type="molecule type" value="Genomic_DNA"/>
</dbReference>
<dbReference type="RefSeq" id="WP_252435568.1">
    <property type="nucleotide sequence ID" value="NZ_JAGSOV010000009.1"/>
</dbReference>
<evidence type="ECO:0000256" key="1">
    <source>
        <dbReference type="SAM" id="MobiDB-lite"/>
    </source>
</evidence>
<comment type="caution">
    <text evidence="3">The sequence shown here is derived from an EMBL/GenBank/DDBJ whole genome shotgun (WGS) entry which is preliminary data.</text>
</comment>
<sequence length="127" mass="13309">MPAAAVPADRPAWRTSSHSAGGACVEVAPGPRGVLVRDSKDGGLGPILQLDHAAWRELLAAAASRRTGAVGGLRITQGVRRTLHAGAQVVTFWHVSMAGLTLHYTDAEWASFALGVREGEFEFAPAL</sequence>
<feature type="domain" description="DUF397" evidence="2">
    <location>
        <begin position="12"/>
        <end position="62"/>
    </location>
</feature>
<evidence type="ECO:0000259" key="2">
    <source>
        <dbReference type="Pfam" id="PF04149"/>
    </source>
</evidence>
<feature type="region of interest" description="Disordered" evidence="1">
    <location>
        <begin position="1"/>
        <end position="21"/>
    </location>
</feature>
<gene>
    <name evidence="3" type="ORF">KDL28_02685</name>
</gene>
<dbReference type="Proteomes" id="UP001165283">
    <property type="component" value="Unassembled WGS sequence"/>
</dbReference>
<evidence type="ECO:0000313" key="3">
    <source>
        <dbReference type="EMBL" id="MCO1653954.1"/>
    </source>
</evidence>
<name>A0ABT0ZTE2_9PSEU</name>
<protein>
    <submittedName>
        <fullName evidence="3">DUF397 domain-containing protein</fullName>
    </submittedName>
</protein>
<dbReference type="Pfam" id="PF04149">
    <property type="entry name" value="DUF397"/>
    <property type="match status" value="1"/>
</dbReference>
<accession>A0ABT0ZTE2</accession>
<evidence type="ECO:0000313" key="4">
    <source>
        <dbReference type="Proteomes" id="UP001165283"/>
    </source>
</evidence>
<keyword evidence="4" id="KW-1185">Reference proteome</keyword>
<proteinExistence type="predicted"/>
<reference evidence="3" key="1">
    <citation type="submission" date="2021-04" db="EMBL/GenBank/DDBJ databases">
        <title>Pseudonocardia sp. nov., isolated from sandy soil of mangrove forest.</title>
        <authorList>
            <person name="Zan Z."/>
            <person name="Huang R."/>
            <person name="Liu W."/>
        </authorList>
    </citation>
    <scope>NUCLEOTIDE SEQUENCE</scope>
    <source>
        <strain evidence="3">S2-4</strain>
    </source>
</reference>